<dbReference type="SUPFAM" id="SSF56112">
    <property type="entry name" value="Protein kinase-like (PK-like)"/>
    <property type="match status" value="1"/>
</dbReference>
<comment type="catalytic activity">
    <reaction evidence="7">
        <text>L-threonyl-[protein] + ATP = O-phospho-L-threonyl-[protein] + ADP + H(+)</text>
        <dbReference type="Rhea" id="RHEA:46608"/>
        <dbReference type="Rhea" id="RHEA-COMP:11060"/>
        <dbReference type="Rhea" id="RHEA-COMP:11605"/>
        <dbReference type="ChEBI" id="CHEBI:15378"/>
        <dbReference type="ChEBI" id="CHEBI:30013"/>
        <dbReference type="ChEBI" id="CHEBI:30616"/>
        <dbReference type="ChEBI" id="CHEBI:61977"/>
        <dbReference type="ChEBI" id="CHEBI:456216"/>
        <dbReference type="EC" id="2.7.11.1"/>
    </reaction>
</comment>
<keyword evidence="3" id="KW-0808">Transferase</keyword>
<evidence type="ECO:0000256" key="6">
    <source>
        <dbReference type="ARBA" id="ARBA00022840"/>
    </source>
</evidence>
<dbReference type="PANTHER" id="PTHR24361">
    <property type="entry name" value="MITOGEN-ACTIVATED KINASE KINASE KINASE"/>
    <property type="match status" value="1"/>
</dbReference>
<evidence type="ECO:0000259" key="10">
    <source>
        <dbReference type="PROSITE" id="PS50011"/>
    </source>
</evidence>
<dbReference type="Proteomes" id="UP000193642">
    <property type="component" value="Unassembled WGS sequence"/>
</dbReference>
<organism evidence="11 12">
    <name type="scientific">Rhizoclosmatium globosum</name>
    <dbReference type="NCBI Taxonomy" id="329046"/>
    <lineage>
        <taxon>Eukaryota</taxon>
        <taxon>Fungi</taxon>
        <taxon>Fungi incertae sedis</taxon>
        <taxon>Chytridiomycota</taxon>
        <taxon>Chytridiomycota incertae sedis</taxon>
        <taxon>Chytridiomycetes</taxon>
        <taxon>Chytridiales</taxon>
        <taxon>Chytriomycetaceae</taxon>
        <taxon>Rhizoclosmatium</taxon>
    </lineage>
</organism>
<dbReference type="PANTHER" id="PTHR24361:SF433">
    <property type="entry name" value="PROTEIN KINASE DOMAIN-CONTAINING PROTEIN"/>
    <property type="match status" value="1"/>
</dbReference>
<gene>
    <name evidence="11" type="ORF">BCR33DRAFT_222452</name>
</gene>
<dbReference type="EC" id="2.7.11.1" evidence="1"/>
<keyword evidence="6 9" id="KW-0067">ATP-binding</keyword>
<evidence type="ECO:0000256" key="4">
    <source>
        <dbReference type="ARBA" id="ARBA00022741"/>
    </source>
</evidence>
<evidence type="ECO:0000256" key="9">
    <source>
        <dbReference type="PROSITE-ProRule" id="PRU10141"/>
    </source>
</evidence>
<comment type="caution">
    <text evidence="11">The sequence shown here is derived from an EMBL/GenBank/DDBJ whole genome shotgun (WGS) entry which is preliminary data.</text>
</comment>
<dbReference type="Gene3D" id="3.30.200.20">
    <property type="entry name" value="Phosphorylase Kinase, domain 1"/>
    <property type="match status" value="1"/>
</dbReference>
<name>A0A1Y2CC85_9FUNG</name>
<keyword evidence="5 11" id="KW-0418">Kinase</keyword>
<dbReference type="GO" id="GO:0004674">
    <property type="term" value="F:protein serine/threonine kinase activity"/>
    <property type="evidence" value="ECO:0007669"/>
    <property type="project" value="UniProtKB-KW"/>
</dbReference>
<keyword evidence="4 9" id="KW-0547">Nucleotide-binding</keyword>
<keyword evidence="2" id="KW-0723">Serine/threonine-protein kinase</keyword>
<evidence type="ECO:0000256" key="1">
    <source>
        <dbReference type="ARBA" id="ARBA00012513"/>
    </source>
</evidence>
<dbReference type="GO" id="GO:0005737">
    <property type="term" value="C:cytoplasm"/>
    <property type="evidence" value="ECO:0007669"/>
    <property type="project" value="TreeGrafter"/>
</dbReference>
<reference evidence="11 12" key="1">
    <citation type="submission" date="2016-07" db="EMBL/GenBank/DDBJ databases">
        <title>Pervasive Adenine N6-methylation of Active Genes in Fungi.</title>
        <authorList>
            <consortium name="DOE Joint Genome Institute"/>
            <person name="Mondo S.J."/>
            <person name="Dannebaum R.O."/>
            <person name="Kuo R.C."/>
            <person name="Labutti K."/>
            <person name="Haridas S."/>
            <person name="Kuo A."/>
            <person name="Salamov A."/>
            <person name="Ahrendt S.R."/>
            <person name="Lipzen A."/>
            <person name="Sullivan W."/>
            <person name="Andreopoulos W.B."/>
            <person name="Clum A."/>
            <person name="Lindquist E."/>
            <person name="Daum C."/>
            <person name="Ramamoorthy G.K."/>
            <person name="Gryganskyi A."/>
            <person name="Culley D."/>
            <person name="Magnuson J.K."/>
            <person name="James T.Y."/>
            <person name="O'Malley M.A."/>
            <person name="Stajich J.E."/>
            <person name="Spatafora J.W."/>
            <person name="Visel A."/>
            <person name="Grigoriev I.V."/>
        </authorList>
    </citation>
    <scope>NUCLEOTIDE SEQUENCE [LARGE SCALE GENOMIC DNA]</scope>
    <source>
        <strain evidence="11 12">JEL800</strain>
    </source>
</reference>
<dbReference type="OrthoDB" id="8693905at2759"/>
<feature type="domain" description="Protein kinase" evidence="10">
    <location>
        <begin position="4"/>
        <end position="78"/>
    </location>
</feature>
<dbReference type="PROSITE" id="PS00107">
    <property type="entry name" value="PROTEIN_KINASE_ATP"/>
    <property type="match status" value="1"/>
</dbReference>
<dbReference type="EMBL" id="MCGO01000022">
    <property type="protein sequence ID" value="ORY44454.1"/>
    <property type="molecule type" value="Genomic_DNA"/>
</dbReference>
<sequence>MKKLKLGEAIGKGAFGTVFRALHLDTGQVYAVKQIKTNLMNPIELRDIMSEIDLLKNLYHENIVSYQGSHRRPITSIS</sequence>
<dbReference type="InterPro" id="IPR011009">
    <property type="entry name" value="Kinase-like_dom_sf"/>
</dbReference>
<dbReference type="AlphaFoldDB" id="A0A1Y2CC85"/>
<evidence type="ECO:0000256" key="8">
    <source>
        <dbReference type="ARBA" id="ARBA00048679"/>
    </source>
</evidence>
<evidence type="ECO:0000313" key="12">
    <source>
        <dbReference type="Proteomes" id="UP000193642"/>
    </source>
</evidence>
<evidence type="ECO:0000256" key="7">
    <source>
        <dbReference type="ARBA" id="ARBA00047899"/>
    </source>
</evidence>
<dbReference type="InterPro" id="IPR053235">
    <property type="entry name" value="Ser_Thr_kinase"/>
</dbReference>
<accession>A0A1Y2CC85</accession>
<evidence type="ECO:0000256" key="5">
    <source>
        <dbReference type="ARBA" id="ARBA00022777"/>
    </source>
</evidence>
<evidence type="ECO:0000256" key="2">
    <source>
        <dbReference type="ARBA" id="ARBA00022527"/>
    </source>
</evidence>
<dbReference type="InterPro" id="IPR000719">
    <property type="entry name" value="Prot_kinase_dom"/>
</dbReference>
<dbReference type="STRING" id="329046.A0A1Y2CC85"/>
<dbReference type="InterPro" id="IPR017441">
    <property type="entry name" value="Protein_kinase_ATP_BS"/>
</dbReference>
<evidence type="ECO:0000256" key="3">
    <source>
        <dbReference type="ARBA" id="ARBA00022679"/>
    </source>
</evidence>
<keyword evidence="12" id="KW-1185">Reference proteome</keyword>
<comment type="catalytic activity">
    <reaction evidence="8">
        <text>L-seryl-[protein] + ATP = O-phospho-L-seryl-[protein] + ADP + H(+)</text>
        <dbReference type="Rhea" id="RHEA:17989"/>
        <dbReference type="Rhea" id="RHEA-COMP:9863"/>
        <dbReference type="Rhea" id="RHEA-COMP:11604"/>
        <dbReference type="ChEBI" id="CHEBI:15378"/>
        <dbReference type="ChEBI" id="CHEBI:29999"/>
        <dbReference type="ChEBI" id="CHEBI:30616"/>
        <dbReference type="ChEBI" id="CHEBI:83421"/>
        <dbReference type="ChEBI" id="CHEBI:456216"/>
        <dbReference type="EC" id="2.7.11.1"/>
    </reaction>
</comment>
<evidence type="ECO:0000313" key="11">
    <source>
        <dbReference type="EMBL" id="ORY44454.1"/>
    </source>
</evidence>
<dbReference type="GO" id="GO:0005524">
    <property type="term" value="F:ATP binding"/>
    <property type="evidence" value="ECO:0007669"/>
    <property type="project" value="UniProtKB-UniRule"/>
</dbReference>
<dbReference type="Pfam" id="PF00069">
    <property type="entry name" value="Pkinase"/>
    <property type="match status" value="1"/>
</dbReference>
<feature type="binding site" evidence="9">
    <location>
        <position position="33"/>
    </location>
    <ligand>
        <name>ATP</name>
        <dbReference type="ChEBI" id="CHEBI:30616"/>
    </ligand>
</feature>
<proteinExistence type="predicted"/>
<dbReference type="PROSITE" id="PS50011">
    <property type="entry name" value="PROTEIN_KINASE_DOM"/>
    <property type="match status" value="1"/>
</dbReference>
<protein>
    <recommendedName>
        <fullName evidence="1">non-specific serine/threonine protein kinase</fullName>
        <ecNumber evidence="1">2.7.11.1</ecNumber>
    </recommendedName>
</protein>